<sequence length="333" mass="37851">MYSCRDFFSGGTHRLVQDLSAYAFCDAHCHLDIRLQNLKNGSVRWGGKERLCKNWVAGNCWWGSNCQFAHGEHEVQSRQGLSRELVEPYLLQLCGAQEHQPKLKWLVTNCCELDAIEDTKLIIECADRLGLDSVYCTVGCHPHDYRAFSPEADRELRQMIRSLGRRLVAVGECGLDYWKNYDESLDSPERDRMLKVFELQVRVAVDFALPLVVHARDADADTLQVLRQYLPKAHKVYIHAFQGSVNFLLDCLVEFPNSIFGVSSMVWCSDGAKAVAEKCPLERMVLETDAPYLASEPSEIPKLAEKVAEMKSVSTAEVLETTLRVSKQFYCFE</sequence>
<dbReference type="Gene3D" id="4.10.1000.10">
    <property type="entry name" value="Zinc finger, CCCH-type"/>
    <property type="match status" value="1"/>
</dbReference>
<feature type="zinc finger region" description="C3H1-type" evidence="5">
    <location>
        <begin position="46"/>
        <end position="73"/>
    </location>
</feature>
<dbReference type="CDD" id="cd01310">
    <property type="entry name" value="TatD_DNAse"/>
    <property type="match status" value="1"/>
</dbReference>
<gene>
    <name evidence="7" type="ORF">EVOR1521_LOCUS7112</name>
</gene>
<dbReference type="PANTHER" id="PTHR46363">
    <property type="entry name" value="DEOXYRIBONUCLEASE TATDN2-RELATED"/>
    <property type="match status" value="1"/>
</dbReference>
<keyword evidence="1 4" id="KW-0479">Metal-binding</keyword>
<dbReference type="Gene3D" id="3.20.20.140">
    <property type="entry name" value="Metal-dependent hydrolases"/>
    <property type="match status" value="1"/>
</dbReference>
<evidence type="ECO:0000256" key="4">
    <source>
        <dbReference type="PIRSR" id="PIRSR005902-1"/>
    </source>
</evidence>
<dbReference type="GO" id="GO:0016788">
    <property type="term" value="F:hydrolase activity, acting on ester bonds"/>
    <property type="evidence" value="ECO:0007669"/>
    <property type="project" value="InterPro"/>
</dbReference>
<evidence type="ECO:0000256" key="3">
    <source>
        <dbReference type="ARBA" id="ARBA00022833"/>
    </source>
</evidence>
<organism evidence="7 8">
    <name type="scientific">Effrenium voratum</name>
    <dbReference type="NCBI Taxonomy" id="2562239"/>
    <lineage>
        <taxon>Eukaryota</taxon>
        <taxon>Sar</taxon>
        <taxon>Alveolata</taxon>
        <taxon>Dinophyceae</taxon>
        <taxon>Suessiales</taxon>
        <taxon>Symbiodiniaceae</taxon>
        <taxon>Effrenium</taxon>
    </lineage>
</organism>
<protein>
    <recommendedName>
        <fullName evidence="6">C3H1-type domain-containing protein</fullName>
    </recommendedName>
</protein>
<dbReference type="GO" id="GO:0008270">
    <property type="term" value="F:zinc ion binding"/>
    <property type="evidence" value="ECO:0007669"/>
    <property type="project" value="UniProtKB-KW"/>
</dbReference>
<dbReference type="InterPro" id="IPR000571">
    <property type="entry name" value="Znf_CCCH"/>
</dbReference>
<name>A0AA36MNQ3_9DINO</name>
<dbReference type="SUPFAM" id="SSF90229">
    <property type="entry name" value="CCCH zinc finger"/>
    <property type="match status" value="1"/>
</dbReference>
<feature type="binding site" evidence="4">
    <location>
        <position position="172"/>
    </location>
    <ligand>
        <name>a divalent metal cation</name>
        <dbReference type="ChEBI" id="CHEBI:60240"/>
        <label>1</label>
    </ligand>
</feature>
<evidence type="ECO:0000256" key="5">
    <source>
        <dbReference type="PROSITE-ProRule" id="PRU00723"/>
    </source>
</evidence>
<evidence type="ECO:0000313" key="8">
    <source>
        <dbReference type="Proteomes" id="UP001178507"/>
    </source>
</evidence>
<reference evidence="7" key="1">
    <citation type="submission" date="2023-08" db="EMBL/GenBank/DDBJ databases">
        <authorList>
            <person name="Chen Y."/>
            <person name="Shah S."/>
            <person name="Dougan E. K."/>
            <person name="Thang M."/>
            <person name="Chan C."/>
        </authorList>
    </citation>
    <scope>NUCLEOTIDE SEQUENCE</scope>
</reference>
<feature type="binding site" evidence="4">
    <location>
        <position position="214"/>
    </location>
    <ligand>
        <name>a divalent metal cation</name>
        <dbReference type="ChEBI" id="CHEBI:60240"/>
        <label>2</label>
    </ligand>
</feature>
<dbReference type="InterPro" id="IPR001130">
    <property type="entry name" value="TatD-like"/>
</dbReference>
<dbReference type="EMBL" id="CAUJNA010000557">
    <property type="protein sequence ID" value="CAJ1378616.1"/>
    <property type="molecule type" value="Genomic_DNA"/>
</dbReference>
<keyword evidence="8" id="KW-1185">Reference proteome</keyword>
<feature type="binding site" evidence="4">
    <location>
        <position position="239"/>
    </location>
    <ligand>
        <name>a divalent metal cation</name>
        <dbReference type="ChEBI" id="CHEBI:60240"/>
        <label>2</label>
    </ligand>
</feature>
<dbReference type="PROSITE" id="PS50103">
    <property type="entry name" value="ZF_C3H1"/>
    <property type="match status" value="1"/>
</dbReference>
<evidence type="ECO:0000256" key="2">
    <source>
        <dbReference type="ARBA" id="ARBA00022771"/>
    </source>
</evidence>
<comment type="caution">
    <text evidence="7">The sequence shown here is derived from an EMBL/GenBank/DDBJ whole genome shotgun (WGS) entry which is preliminary data.</text>
</comment>
<feature type="domain" description="C3H1-type" evidence="6">
    <location>
        <begin position="46"/>
        <end position="73"/>
    </location>
</feature>
<keyword evidence="2 5" id="KW-0863">Zinc-finger</keyword>
<dbReference type="PIRSF" id="PIRSF005902">
    <property type="entry name" value="DNase_TatD"/>
    <property type="match status" value="1"/>
</dbReference>
<feature type="binding site" evidence="4">
    <location>
        <position position="289"/>
    </location>
    <ligand>
        <name>a divalent metal cation</name>
        <dbReference type="ChEBI" id="CHEBI:60240"/>
        <label>1</label>
    </ligand>
</feature>
<dbReference type="InterPro" id="IPR032466">
    <property type="entry name" value="Metal_Hydrolase"/>
</dbReference>
<dbReference type="AlphaFoldDB" id="A0AA36MNQ3"/>
<evidence type="ECO:0000256" key="1">
    <source>
        <dbReference type="ARBA" id="ARBA00022723"/>
    </source>
</evidence>
<dbReference type="PANTHER" id="PTHR46363:SF1">
    <property type="entry name" value="DEOXYRIBONUCLEASE TATDN2-RELATED"/>
    <property type="match status" value="1"/>
</dbReference>
<dbReference type="SMART" id="SM00356">
    <property type="entry name" value="ZnF_C3H1"/>
    <property type="match status" value="1"/>
</dbReference>
<proteinExistence type="predicted"/>
<evidence type="ECO:0000313" key="7">
    <source>
        <dbReference type="EMBL" id="CAJ1378616.1"/>
    </source>
</evidence>
<dbReference type="SUPFAM" id="SSF51556">
    <property type="entry name" value="Metallo-dependent hydrolases"/>
    <property type="match status" value="1"/>
</dbReference>
<dbReference type="Pfam" id="PF01026">
    <property type="entry name" value="TatD_DNase"/>
    <property type="match status" value="1"/>
</dbReference>
<dbReference type="Proteomes" id="UP001178507">
    <property type="component" value="Unassembled WGS sequence"/>
</dbReference>
<accession>A0AA36MNQ3</accession>
<evidence type="ECO:0000259" key="6">
    <source>
        <dbReference type="PROSITE" id="PS50103"/>
    </source>
</evidence>
<dbReference type="InterPro" id="IPR036855">
    <property type="entry name" value="Znf_CCCH_sf"/>
</dbReference>
<keyword evidence="3 5" id="KW-0862">Zinc</keyword>